<dbReference type="InterPro" id="IPR032675">
    <property type="entry name" value="LRR_dom_sf"/>
</dbReference>
<evidence type="ECO:0000313" key="2">
    <source>
        <dbReference type="Proteomes" id="UP000007798"/>
    </source>
</evidence>
<dbReference type="GO" id="GO:0019005">
    <property type="term" value="C:SCF ubiquitin ligase complex"/>
    <property type="evidence" value="ECO:0007669"/>
    <property type="project" value="TreeGrafter"/>
</dbReference>
<evidence type="ECO:0008006" key="3">
    <source>
        <dbReference type="Google" id="ProtNLM"/>
    </source>
</evidence>
<dbReference type="EMBL" id="CH963847">
    <property type="protein sequence ID" value="EDW73339.1"/>
    <property type="molecule type" value="Genomic_DNA"/>
</dbReference>
<dbReference type="InParanoid" id="B4MMJ4"/>
<dbReference type="PhylomeDB" id="B4MMJ4"/>
<organism evidence="1 2">
    <name type="scientific">Drosophila willistoni</name>
    <name type="common">Fruit fly</name>
    <dbReference type="NCBI Taxonomy" id="7260"/>
    <lineage>
        <taxon>Eukaryota</taxon>
        <taxon>Metazoa</taxon>
        <taxon>Ecdysozoa</taxon>
        <taxon>Arthropoda</taxon>
        <taxon>Hexapoda</taxon>
        <taxon>Insecta</taxon>
        <taxon>Pterygota</taxon>
        <taxon>Neoptera</taxon>
        <taxon>Endopterygota</taxon>
        <taxon>Diptera</taxon>
        <taxon>Brachycera</taxon>
        <taxon>Muscomorpha</taxon>
        <taxon>Ephydroidea</taxon>
        <taxon>Drosophilidae</taxon>
        <taxon>Drosophila</taxon>
        <taxon>Sophophora</taxon>
    </lineage>
</organism>
<protein>
    <recommendedName>
        <fullName evidence="3">F-box domain-containing protein</fullName>
    </recommendedName>
</protein>
<dbReference type="Proteomes" id="UP000007798">
    <property type="component" value="Unassembled WGS sequence"/>
</dbReference>
<dbReference type="AlphaFoldDB" id="B4MMJ4"/>
<dbReference type="eggNOG" id="ENOG502RIUU">
    <property type="taxonomic scope" value="Eukaryota"/>
</dbReference>
<proteinExistence type="predicted"/>
<dbReference type="SUPFAM" id="SSF52047">
    <property type="entry name" value="RNI-like"/>
    <property type="match status" value="1"/>
</dbReference>
<keyword evidence="2" id="KW-1185">Reference proteome</keyword>
<evidence type="ECO:0000313" key="1">
    <source>
        <dbReference type="EMBL" id="EDW73339.1"/>
    </source>
</evidence>
<dbReference type="Gene3D" id="3.80.10.10">
    <property type="entry name" value="Ribonuclease Inhibitor"/>
    <property type="match status" value="1"/>
</dbReference>
<gene>
    <name evidence="1" type="primary">Dwil\GK16709</name>
    <name evidence="1" type="ORF">Dwil_GK16709</name>
</gene>
<dbReference type="PANTHER" id="PTHR13318">
    <property type="entry name" value="PARTNER OF PAIRED, ISOFORM B-RELATED"/>
    <property type="match status" value="1"/>
</dbReference>
<dbReference type="GO" id="GO:0031146">
    <property type="term" value="P:SCF-dependent proteasomal ubiquitin-dependent protein catabolic process"/>
    <property type="evidence" value="ECO:0007669"/>
    <property type="project" value="TreeGrafter"/>
</dbReference>
<name>B4MMJ4_DROWI</name>
<dbReference type="OrthoDB" id="7837952at2759"/>
<sequence length="432" mass="50546">MDKFIFGCPSFSFLSEKRQINILQLNYDCYSEIFSYLTKLEDKLNFARVHPQFREVLAGQLPQRYATIQRSMLKTIPDWEFFLELCGEKVLKCELLYGGYGDSITSEFIGLLKLYCPSLWHIMVLFVDSEIEVGAIYVDILVLLRQLEGLKSLTLTDAKANQINSQLQHFENLETLDLDGLDIHLSDDDFLQLFHSKDKLRQLSIRFGRGINKCGLINELPKYCPNLEHLTLERFALTFEDLGVFHKLRALHLILRVYLDMNDNLYRYIAANYIERLEHLELKAIKVKSHQLPHIVKLRKLKAFACYKWPSEFLQELGQLIHLECLSLRCCESVKEMSEQLMAIIINCPHLEHLKLGKHIAMSMKELEKFISNLKTLRLNAKNTFLLSLEFVHSLEWQEKLSDLTRNLNNFTLTFHEVNCQHCQTDAHSHFE</sequence>
<dbReference type="OMA" id="DCVLECE"/>
<accession>B4MMJ4</accession>
<reference evidence="1 2" key="1">
    <citation type="journal article" date="2007" name="Nature">
        <title>Evolution of genes and genomes on the Drosophila phylogeny.</title>
        <authorList>
            <consortium name="Drosophila 12 Genomes Consortium"/>
            <person name="Clark A.G."/>
            <person name="Eisen M.B."/>
            <person name="Smith D.R."/>
            <person name="Bergman C.M."/>
            <person name="Oliver B."/>
            <person name="Markow T.A."/>
            <person name="Kaufman T.C."/>
            <person name="Kellis M."/>
            <person name="Gelbart W."/>
            <person name="Iyer V.N."/>
            <person name="Pollard D.A."/>
            <person name="Sackton T.B."/>
            <person name="Larracuente A.M."/>
            <person name="Singh N.D."/>
            <person name="Abad J.P."/>
            <person name="Abt D.N."/>
            <person name="Adryan B."/>
            <person name="Aguade M."/>
            <person name="Akashi H."/>
            <person name="Anderson W.W."/>
            <person name="Aquadro C.F."/>
            <person name="Ardell D.H."/>
            <person name="Arguello R."/>
            <person name="Artieri C.G."/>
            <person name="Barbash D.A."/>
            <person name="Barker D."/>
            <person name="Barsanti P."/>
            <person name="Batterham P."/>
            <person name="Batzoglou S."/>
            <person name="Begun D."/>
            <person name="Bhutkar A."/>
            <person name="Blanco E."/>
            <person name="Bosak S.A."/>
            <person name="Bradley R.K."/>
            <person name="Brand A.D."/>
            <person name="Brent M.R."/>
            <person name="Brooks A.N."/>
            <person name="Brown R.H."/>
            <person name="Butlin R.K."/>
            <person name="Caggese C."/>
            <person name="Calvi B.R."/>
            <person name="Bernardo de Carvalho A."/>
            <person name="Caspi A."/>
            <person name="Castrezana S."/>
            <person name="Celniker S.E."/>
            <person name="Chang J.L."/>
            <person name="Chapple C."/>
            <person name="Chatterji S."/>
            <person name="Chinwalla A."/>
            <person name="Civetta A."/>
            <person name="Clifton S.W."/>
            <person name="Comeron J.M."/>
            <person name="Costello J.C."/>
            <person name="Coyne J.A."/>
            <person name="Daub J."/>
            <person name="David R.G."/>
            <person name="Delcher A.L."/>
            <person name="Delehaunty K."/>
            <person name="Do C.B."/>
            <person name="Ebling H."/>
            <person name="Edwards K."/>
            <person name="Eickbush T."/>
            <person name="Evans J.D."/>
            <person name="Filipski A."/>
            <person name="Findeiss S."/>
            <person name="Freyhult E."/>
            <person name="Fulton L."/>
            <person name="Fulton R."/>
            <person name="Garcia A.C."/>
            <person name="Gardiner A."/>
            <person name="Garfield D.A."/>
            <person name="Garvin B.E."/>
            <person name="Gibson G."/>
            <person name="Gilbert D."/>
            <person name="Gnerre S."/>
            <person name="Godfrey J."/>
            <person name="Good R."/>
            <person name="Gotea V."/>
            <person name="Gravely B."/>
            <person name="Greenberg A.J."/>
            <person name="Griffiths-Jones S."/>
            <person name="Gross S."/>
            <person name="Guigo R."/>
            <person name="Gustafson E.A."/>
            <person name="Haerty W."/>
            <person name="Hahn M.W."/>
            <person name="Halligan D.L."/>
            <person name="Halpern A.L."/>
            <person name="Halter G.M."/>
            <person name="Han M.V."/>
            <person name="Heger A."/>
            <person name="Hillier L."/>
            <person name="Hinrichs A.S."/>
            <person name="Holmes I."/>
            <person name="Hoskins R.A."/>
            <person name="Hubisz M.J."/>
            <person name="Hultmark D."/>
            <person name="Huntley M.A."/>
            <person name="Jaffe D.B."/>
            <person name="Jagadeeshan S."/>
            <person name="Jeck W.R."/>
            <person name="Johnson J."/>
            <person name="Jones C.D."/>
            <person name="Jordan W.C."/>
            <person name="Karpen G.H."/>
            <person name="Kataoka E."/>
            <person name="Keightley P.D."/>
            <person name="Kheradpour P."/>
            <person name="Kirkness E.F."/>
            <person name="Koerich L.B."/>
            <person name="Kristiansen K."/>
            <person name="Kudrna D."/>
            <person name="Kulathinal R.J."/>
            <person name="Kumar S."/>
            <person name="Kwok R."/>
            <person name="Lander E."/>
            <person name="Langley C.H."/>
            <person name="Lapoint R."/>
            <person name="Lazzaro B.P."/>
            <person name="Lee S.J."/>
            <person name="Levesque L."/>
            <person name="Li R."/>
            <person name="Lin C.F."/>
            <person name="Lin M.F."/>
            <person name="Lindblad-Toh K."/>
            <person name="Llopart A."/>
            <person name="Long M."/>
            <person name="Low L."/>
            <person name="Lozovsky E."/>
            <person name="Lu J."/>
            <person name="Luo M."/>
            <person name="Machado C.A."/>
            <person name="Makalowski W."/>
            <person name="Marzo M."/>
            <person name="Matsuda M."/>
            <person name="Matzkin L."/>
            <person name="McAllister B."/>
            <person name="McBride C.S."/>
            <person name="McKernan B."/>
            <person name="McKernan K."/>
            <person name="Mendez-Lago M."/>
            <person name="Minx P."/>
            <person name="Mollenhauer M.U."/>
            <person name="Montooth K."/>
            <person name="Mount S.M."/>
            <person name="Mu X."/>
            <person name="Myers E."/>
            <person name="Negre B."/>
            <person name="Newfeld S."/>
            <person name="Nielsen R."/>
            <person name="Noor M.A."/>
            <person name="O'Grady P."/>
            <person name="Pachter L."/>
            <person name="Papaceit M."/>
            <person name="Parisi M.J."/>
            <person name="Parisi M."/>
            <person name="Parts L."/>
            <person name="Pedersen J.S."/>
            <person name="Pesole G."/>
            <person name="Phillippy A.M."/>
            <person name="Ponting C.P."/>
            <person name="Pop M."/>
            <person name="Porcelli D."/>
            <person name="Powell J.R."/>
            <person name="Prohaska S."/>
            <person name="Pruitt K."/>
            <person name="Puig M."/>
            <person name="Quesneville H."/>
            <person name="Ram K.R."/>
            <person name="Rand D."/>
            <person name="Rasmussen M.D."/>
            <person name="Reed L.K."/>
            <person name="Reenan R."/>
            <person name="Reily A."/>
            <person name="Remington K.A."/>
            <person name="Rieger T.T."/>
            <person name="Ritchie M.G."/>
            <person name="Robin C."/>
            <person name="Rogers Y.H."/>
            <person name="Rohde C."/>
            <person name="Rozas J."/>
            <person name="Rubenfield M.J."/>
            <person name="Ruiz A."/>
            <person name="Russo S."/>
            <person name="Salzberg S.L."/>
            <person name="Sanchez-Gracia A."/>
            <person name="Saranga D.J."/>
            <person name="Sato H."/>
            <person name="Schaeffer S.W."/>
            <person name="Schatz M.C."/>
            <person name="Schlenke T."/>
            <person name="Schwartz R."/>
            <person name="Segarra C."/>
            <person name="Singh R.S."/>
            <person name="Sirot L."/>
            <person name="Sirota M."/>
            <person name="Sisneros N.B."/>
            <person name="Smith C.D."/>
            <person name="Smith T.F."/>
            <person name="Spieth J."/>
            <person name="Stage D.E."/>
            <person name="Stark A."/>
            <person name="Stephan W."/>
            <person name="Strausberg R.L."/>
            <person name="Strempel S."/>
            <person name="Sturgill D."/>
            <person name="Sutton G."/>
            <person name="Sutton G.G."/>
            <person name="Tao W."/>
            <person name="Teichmann S."/>
            <person name="Tobari Y.N."/>
            <person name="Tomimura Y."/>
            <person name="Tsolas J.M."/>
            <person name="Valente V.L."/>
            <person name="Venter E."/>
            <person name="Venter J.C."/>
            <person name="Vicario S."/>
            <person name="Vieira F.G."/>
            <person name="Vilella A.J."/>
            <person name="Villasante A."/>
            <person name="Walenz B."/>
            <person name="Wang J."/>
            <person name="Wasserman M."/>
            <person name="Watts T."/>
            <person name="Wilson D."/>
            <person name="Wilson R.K."/>
            <person name="Wing R.A."/>
            <person name="Wolfner M.F."/>
            <person name="Wong A."/>
            <person name="Wong G.K."/>
            <person name="Wu C.I."/>
            <person name="Wu G."/>
            <person name="Yamamoto D."/>
            <person name="Yang H.P."/>
            <person name="Yang S.P."/>
            <person name="Yorke J.A."/>
            <person name="Yoshida K."/>
            <person name="Zdobnov E."/>
            <person name="Zhang P."/>
            <person name="Zhang Y."/>
            <person name="Zimin A.V."/>
            <person name="Baldwin J."/>
            <person name="Abdouelleil A."/>
            <person name="Abdulkadir J."/>
            <person name="Abebe A."/>
            <person name="Abera B."/>
            <person name="Abreu J."/>
            <person name="Acer S.C."/>
            <person name="Aftuck L."/>
            <person name="Alexander A."/>
            <person name="An P."/>
            <person name="Anderson E."/>
            <person name="Anderson S."/>
            <person name="Arachi H."/>
            <person name="Azer M."/>
            <person name="Bachantsang P."/>
            <person name="Barry A."/>
            <person name="Bayul T."/>
            <person name="Berlin A."/>
            <person name="Bessette D."/>
            <person name="Bloom T."/>
            <person name="Blye J."/>
            <person name="Boguslavskiy L."/>
            <person name="Bonnet C."/>
            <person name="Boukhgalter B."/>
            <person name="Bourzgui I."/>
            <person name="Brown A."/>
            <person name="Cahill P."/>
            <person name="Channer S."/>
            <person name="Cheshatsang Y."/>
            <person name="Chuda L."/>
            <person name="Citroen M."/>
            <person name="Collymore A."/>
            <person name="Cooke P."/>
            <person name="Costello M."/>
            <person name="D'Aco K."/>
            <person name="Daza R."/>
            <person name="De Haan G."/>
            <person name="DeGray S."/>
            <person name="DeMaso C."/>
            <person name="Dhargay N."/>
            <person name="Dooley K."/>
            <person name="Dooley E."/>
            <person name="Doricent M."/>
            <person name="Dorje P."/>
            <person name="Dorjee K."/>
            <person name="Dupes A."/>
            <person name="Elong R."/>
            <person name="Falk J."/>
            <person name="Farina A."/>
            <person name="Faro S."/>
            <person name="Ferguson D."/>
            <person name="Fisher S."/>
            <person name="Foley C.D."/>
            <person name="Franke A."/>
            <person name="Friedrich D."/>
            <person name="Gadbois L."/>
            <person name="Gearin G."/>
            <person name="Gearin C.R."/>
            <person name="Giannoukos G."/>
            <person name="Goode T."/>
            <person name="Graham J."/>
            <person name="Grandbois E."/>
            <person name="Grewal S."/>
            <person name="Gyaltsen K."/>
            <person name="Hafez N."/>
            <person name="Hagos B."/>
            <person name="Hall J."/>
            <person name="Henson C."/>
            <person name="Hollinger A."/>
            <person name="Honan T."/>
            <person name="Huard M.D."/>
            <person name="Hughes L."/>
            <person name="Hurhula B."/>
            <person name="Husby M.E."/>
            <person name="Kamat A."/>
            <person name="Kanga B."/>
            <person name="Kashin S."/>
            <person name="Khazanovich D."/>
            <person name="Kisner P."/>
            <person name="Lance K."/>
            <person name="Lara M."/>
            <person name="Lee W."/>
            <person name="Lennon N."/>
            <person name="Letendre F."/>
            <person name="LeVine R."/>
            <person name="Lipovsky A."/>
            <person name="Liu X."/>
            <person name="Liu J."/>
            <person name="Liu S."/>
            <person name="Lokyitsang T."/>
            <person name="Lokyitsang Y."/>
            <person name="Lubonja R."/>
            <person name="Lui A."/>
            <person name="MacDonald P."/>
            <person name="Magnisalis V."/>
            <person name="Maru K."/>
            <person name="Matthews C."/>
            <person name="McCusker W."/>
            <person name="McDonough S."/>
            <person name="Mehta T."/>
            <person name="Meldrim J."/>
            <person name="Meneus L."/>
            <person name="Mihai O."/>
            <person name="Mihalev A."/>
            <person name="Mihova T."/>
            <person name="Mittelman R."/>
            <person name="Mlenga V."/>
            <person name="Montmayeur A."/>
            <person name="Mulrain L."/>
            <person name="Navidi A."/>
            <person name="Naylor J."/>
            <person name="Negash T."/>
            <person name="Nguyen T."/>
            <person name="Nguyen N."/>
            <person name="Nicol R."/>
            <person name="Norbu C."/>
            <person name="Norbu N."/>
            <person name="Novod N."/>
            <person name="O'Neill B."/>
            <person name="Osman S."/>
            <person name="Markiewicz E."/>
            <person name="Oyono O.L."/>
            <person name="Patti C."/>
            <person name="Phunkhang P."/>
            <person name="Pierre F."/>
            <person name="Priest M."/>
            <person name="Raghuraman S."/>
            <person name="Rege F."/>
            <person name="Reyes R."/>
            <person name="Rise C."/>
            <person name="Rogov P."/>
            <person name="Ross K."/>
            <person name="Ryan E."/>
            <person name="Settipalli S."/>
            <person name="Shea T."/>
            <person name="Sherpa N."/>
            <person name="Shi L."/>
            <person name="Shih D."/>
            <person name="Sparrow T."/>
            <person name="Spaulding J."/>
            <person name="Stalker J."/>
            <person name="Stange-Thomann N."/>
            <person name="Stavropoulos S."/>
            <person name="Stone C."/>
            <person name="Strader C."/>
            <person name="Tesfaye S."/>
            <person name="Thomson T."/>
            <person name="Thoulutsang Y."/>
            <person name="Thoulutsang D."/>
            <person name="Topham K."/>
            <person name="Topping I."/>
            <person name="Tsamla T."/>
            <person name="Vassiliev H."/>
            <person name="Vo A."/>
            <person name="Wangchuk T."/>
            <person name="Wangdi T."/>
            <person name="Weiand M."/>
            <person name="Wilkinson J."/>
            <person name="Wilson A."/>
            <person name="Yadav S."/>
            <person name="Young G."/>
            <person name="Yu Q."/>
            <person name="Zembek L."/>
            <person name="Zhong D."/>
            <person name="Zimmer A."/>
            <person name="Zwirko Z."/>
            <person name="Jaffe D.B."/>
            <person name="Alvarez P."/>
            <person name="Brockman W."/>
            <person name="Butler J."/>
            <person name="Chin C."/>
            <person name="Gnerre S."/>
            <person name="Grabherr M."/>
            <person name="Kleber M."/>
            <person name="Mauceli E."/>
            <person name="MacCallum I."/>
        </authorList>
    </citation>
    <scope>NUCLEOTIDE SEQUENCE [LARGE SCALE GENOMIC DNA]</scope>
    <source>
        <strain evidence="2">Tucson 14030-0811.24</strain>
    </source>
</reference>
<dbReference type="HOGENOM" id="CLU_683850_0_0_1"/>